<keyword evidence="2" id="KW-1133">Transmembrane helix</keyword>
<evidence type="ECO:0000256" key="2">
    <source>
        <dbReference type="SAM" id="Phobius"/>
    </source>
</evidence>
<dbReference type="AlphaFoldDB" id="A0A8F5VPL4"/>
<dbReference type="PANTHER" id="PTHR36194:SF1">
    <property type="entry name" value="S-LAYER-LIKE PROTEIN"/>
    <property type="match status" value="1"/>
</dbReference>
<gene>
    <name evidence="4" type="ORF">KSK55_05715</name>
</gene>
<accession>A0A8F5VPL4</accession>
<dbReference type="PANTHER" id="PTHR36194">
    <property type="entry name" value="S-LAYER-LIKE PROTEIN"/>
    <property type="match status" value="1"/>
</dbReference>
<feature type="transmembrane region" description="Helical" evidence="2">
    <location>
        <begin position="404"/>
        <end position="422"/>
    </location>
</feature>
<sequence length="426" mass="47938">MNNIFIWMTGALICMCILSGTVSADYSDDNTQMFVDQQGSGIAEPFYPASPPSPDMYSTPYPTQGPFIPEQNNAGMFVNPGNSDTSFTPNPSNIVLDVPAGTVLQSEPVQGSYQDPGTAEPYYPSNPPSPGTLDQPIQISPVTGPYQDPGSAVPYYPTYPPTPEPTPTPYPRDYSSPVYYPSYRYQEPTVIHHWYDDDRSRTYRPTYYDKYDREYYSYDRYRGYDYYTYVDGTLKIASEPYQAEVYVDNRFRGYTPYSGYLTLNDIRPGTYTIRLKYSGYYDYYEDVYISRGRTTYIDADMVRIGERYSKSGSMNIQSEPTGASVYLDNEYRGFSPVMFGSVSPGEHTLLIRKDGYADYVSKVTITDKQTVMISAVLSRLNVPAEATPSPTPIQTPVPEPTKSGIFTGIICFAVIFGGIFILRKKS</sequence>
<feature type="domain" description="PEGA" evidence="3">
    <location>
        <begin position="232"/>
        <end position="300"/>
    </location>
</feature>
<dbReference type="OrthoDB" id="118084at2157"/>
<proteinExistence type="predicted"/>
<dbReference type="EMBL" id="CP077107">
    <property type="protein sequence ID" value="QXO95886.1"/>
    <property type="molecule type" value="Genomic_DNA"/>
</dbReference>
<feature type="region of interest" description="Disordered" evidence="1">
    <location>
        <begin position="107"/>
        <end position="134"/>
    </location>
</feature>
<evidence type="ECO:0000313" key="4">
    <source>
        <dbReference type="EMBL" id="QXO95886.1"/>
    </source>
</evidence>
<dbReference type="Pfam" id="PF08308">
    <property type="entry name" value="PEGA"/>
    <property type="match status" value="2"/>
</dbReference>
<evidence type="ECO:0000313" key="5">
    <source>
        <dbReference type="Proteomes" id="UP000694228"/>
    </source>
</evidence>
<evidence type="ECO:0000256" key="1">
    <source>
        <dbReference type="SAM" id="MobiDB-lite"/>
    </source>
</evidence>
<dbReference type="InterPro" id="IPR013229">
    <property type="entry name" value="PEGA"/>
</dbReference>
<keyword evidence="2" id="KW-0812">Transmembrane</keyword>
<reference evidence="4 5" key="1">
    <citation type="submission" date="2021-06" db="EMBL/GenBank/DDBJ databases">
        <title>Complete genome sequence of the secondary alcohol utilizing methanogen Methanospirillum hungatei strain GP1.</title>
        <authorList>
            <person name="Day L.A."/>
            <person name="Costa K.C."/>
        </authorList>
    </citation>
    <scope>NUCLEOTIDE SEQUENCE [LARGE SCALE GENOMIC DNA]</scope>
    <source>
        <strain evidence="4 5">GP1</strain>
    </source>
</reference>
<organism evidence="4 5">
    <name type="scientific">Methanospirillum hungatei</name>
    <dbReference type="NCBI Taxonomy" id="2203"/>
    <lineage>
        <taxon>Archaea</taxon>
        <taxon>Methanobacteriati</taxon>
        <taxon>Methanobacteriota</taxon>
        <taxon>Stenosarchaea group</taxon>
        <taxon>Methanomicrobia</taxon>
        <taxon>Methanomicrobiales</taxon>
        <taxon>Methanospirillaceae</taxon>
        <taxon>Methanospirillum</taxon>
    </lineage>
</organism>
<protein>
    <submittedName>
        <fullName evidence="4">PEGA domain-containing protein</fullName>
    </submittedName>
</protein>
<name>A0A8F5VPL4_METHU</name>
<dbReference type="Proteomes" id="UP000694228">
    <property type="component" value="Chromosome"/>
</dbReference>
<keyword evidence="2" id="KW-0472">Membrane</keyword>
<evidence type="ECO:0000259" key="3">
    <source>
        <dbReference type="Pfam" id="PF08308"/>
    </source>
</evidence>
<feature type="domain" description="PEGA" evidence="3">
    <location>
        <begin position="312"/>
        <end position="379"/>
    </location>
</feature>